<name>A0ABW6BGY3_9SPHI</name>
<evidence type="ECO:0000313" key="1">
    <source>
        <dbReference type="EMBL" id="MFD2968691.1"/>
    </source>
</evidence>
<comment type="caution">
    <text evidence="1">The sequence shown here is derived from an EMBL/GenBank/DDBJ whole genome shotgun (WGS) entry which is preliminary data.</text>
</comment>
<dbReference type="InterPro" id="IPR021272">
    <property type="entry name" value="DUF2851"/>
</dbReference>
<proteinExistence type="predicted"/>
<protein>
    <submittedName>
        <fullName evidence="1">DUF2851 family protein</fullName>
    </submittedName>
</protein>
<dbReference type="Pfam" id="PF11013">
    <property type="entry name" value="DUF2851"/>
    <property type="match status" value="1"/>
</dbReference>
<keyword evidence="2" id="KW-1185">Reference proteome</keyword>
<evidence type="ECO:0000313" key="2">
    <source>
        <dbReference type="Proteomes" id="UP001597525"/>
    </source>
</evidence>
<sequence length="425" mass="49019">MIAEELLHFIWQFRLFNQLELYSTDDEEIKIQFVGELNRDAGPDFLYARISIGETLWTGHVEIHVDGADWVKHGHHRDAAYNNVILHVVYENGEPIYREDGSCVPCLLLGKLLGVDVILRYREVMHNLHWIPCERHLASVSAIVQRQMLDRMAVERLEVQYARISASYEETKGDWECVLFRQLCRSFGMKVNAEAFMQLGRVVNLSLIRKYRKEPLKIEALLFGQAGLLANTEDDYALYLRTEFSYLRSLHGLEELTGFAWKFMRMRPANFPTFRLAQLAAVYASNPYLFERMLTCRSVDELLAIFAAPTSSNYWRCHYRFDQKTVGHELSLSKDFINHLLINAFVPITFAYAKMMGLAALQDRALEWLATTKVENNAIVRAYSARGCVARSAVDSQALLHLKRNYCDRKRCLSCMVGHAILKSS</sequence>
<dbReference type="RefSeq" id="WP_320185356.1">
    <property type="nucleotide sequence ID" value="NZ_CP138332.1"/>
</dbReference>
<dbReference type="EMBL" id="JBHUPB010000009">
    <property type="protein sequence ID" value="MFD2968691.1"/>
    <property type="molecule type" value="Genomic_DNA"/>
</dbReference>
<dbReference type="Proteomes" id="UP001597525">
    <property type="component" value="Unassembled WGS sequence"/>
</dbReference>
<accession>A0ABW6BGY3</accession>
<reference evidence="2" key="1">
    <citation type="journal article" date="2019" name="Int. J. Syst. Evol. Microbiol.">
        <title>The Global Catalogue of Microorganisms (GCM) 10K type strain sequencing project: providing services to taxonomists for standard genome sequencing and annotation.</title>
        <authorList>
            <consortium name="The Broad Institute Genomics Platform"/>
            <consortium name="The Broad Institute Genome Sequencing Center for Infectious Disease"/>
            <person name="Wu L."/>
            <person name="Ma J."/>
        </authorList>
    </citation>
    <scope>NUCLEOTIDE SEQUENCE [LARGE SCALE GENOMIC DNA]</scope>
    <source>
        <strain evidence="2">KCTC 22814</strain>
    </source>
</reference>
<gene>
    <name evidence="1" type="ORF">ACFS7Y_14920</name>
</gene>
<organism evidence="1 2">
    <name type="scientific">Sphingobacterium bambusae</name>
    <dbReference type="NCBI Taxonomy" id="662858"/>
    <lineage>
        <taxon>Bacteria</taxon>
        <taxon>Pseudomonadati</taxon>
        <taxon>Bacteroidota</taxon>
        <taxon>Sphingobacteriia</taxon>
        <taxon>Sphingobacteriales</taxon>
        <taxon>Sphingobacteriaceae</taxon>
        <taxon>Sphingobacterium</taxon>
    </lineage>
</organism>